<dbReference type="InterPro" id="IPR009081">
    <property type="entry name" value="PP-bd_ACP"/>
</dbReference>
<organism evidence="15 16">
    <name type="scientific">Trichomonascus ciferrii</name>
    <dbReference type="NCBI Taxonomy" id="44093"/>
    <lineage>
        <taxon>Eukaryota</taxon>
        <taxon>Fungi</taxon>
        <taxon>Dikarya</taxon>
        <taxon>Ascomycota</taxon>
        <taxon>Saccharomycotina</taxon>
        <taxon>Dipodascomycetes</taxon>
        <taxon>Dipodascales</taxon>
        <taxon>Trichomonascaceae</taxon>
        <taxon>Trichomonascus</taxon>
        <taxon>Trichomonascus ciferrii complex</taxon>
    </lineage>
</organism>
<name>A0A642VBD6_9ASCO</name>
<evidence type="ECO:0000256" key="2">
    <source>
        <dbReference type="ARBA" id="ARBA00010930"/>
    </source>
</evidence>
<evidence type="ECO:0000256" key="8">
    <source>
        <dbReference type="ARBA" id="ARBA00022946"/>
    </source>
</evidence>
<evidence type="ECO:0000313" key="16">
    <source>
        <dbReference type="Proteomes" id="UP000761534"/>
    </source>
</evidence>
<keyword evidence="5 13" id="KW-0444">Lipid biosynthesis</keyword>
<comment type="subcellular location">
    <subcellularLocation>
        <location evidence="1">Mitochondrion</location>
    </subcellularLocation>
</comment>
<evidence type="ECO:0000256" key="12">
    <source>
        <dbReference type="ARBA" id="ARBA00023160"/>
    </source>
</evidence>
<dbReference type="GO" id="GO:0005739">
    <property type="term" value="C:mitochondrion"/>
    <property type="evidence" value="ECO:0007669"/>
    <property type="project" value="UniProtKB-SubCell"/>
</dbReference>
<dbReference type="Pfam" id="PF00550">
    <property type="entry name" value="PP-binding"/>
    <property type="match status" value="1"/>
</dbReference>
<keyword evidence="6" id="KW-0597">Phosphoprotein</keyword>
<feature type="domain" description="Carrier" evidence="14">
    <location>
        <begin position="26"/>
        <end position="82"/>
    </location>
</feature>
<dbReference type="SUPFAM" id="SSF47336">
    <property type="entry name" value="ACP-like"/>
    <property type="match status" value="1"/>
</dbReference>
<comment type="caution">
    <text evidence="15">The sequence shown here is derived from an EMBL/GenBank/DDBJ whole genome shotgun (WGS) entry which is preliminary data.</text>
</comment>
<sequence>MAGSLMQNGFQTVRFYGAGPPPLTREFVQERIIDTLGCFDKIEDPSKITPEANFMTDLNLDSLDVVEALFFIEEEFGIEMPE</sequence>
<dbReference type="Proteomes" id="UP000761534">
    <property type="component" value="Unassembled WGS sequence"/>
</dbReference>
<dbReference type="InterPro" id="IPR003231">
    <property type="entry name" value="ACP"/>
</dbReference>
<dbReference type="InterPro" id="IPR036736">
    <property type="entry name" value="ACP-like_sf"/>
</dbReference>
<dbReference type="PANTHER" id="PTHR20863">
    <property type="entry name" value="ACYL CARRIER PROTEIN"/>
    <property type="match status" value="1"/>
</dbReference>
<keyword evidence="7" id="KW-0276">Fatty acid metabolism</keyword>
<keyword evidence="4 13" id="KW-0596">Phosphopantetheine</keyword>
<dbReference type="OrthoDB" id="448946at2759"/>
<keyword evidence="16" id="KW-1185">Reference proteome</keyword>
<dbReference type="PROSITE" id="PS50075">
    <property type="entry name" value="CARRIER"/>
    <property type="match status" value="1"/>
</dbReference>
<protein>
    <recommendedName>
        <fullName evidence="13">Acyl carrier protein</fullName>
    </recommendedName>
</protein>
<evidence type="ECO:0000256" key="10">
    <source>
        <dbReference type="ARBA" id="ARBA00023098"/>
    </source>
</evidence>
<keyword evidence="11" id="KW-0496">Mitochondrion</keyword>
<evidence type="ECO:0000256" key="9">
    <source>
        <dbReference type="ARBA" id="ARBA00022982"/>
    </source>
</evidence>
<evidence type="ECO:0000256" key="11">
    <source>
        <dbReference type="ARBA" id="ARBA00023128"/>
    </source>
</evidence>
<dbReference type="InterPro" id="IPR006162">
    <property type="entry name" value="Ppantetheine_attach_site"/>
</dbReference>
<keyword evidence="9" id="KW-0249">Electron transport</keyword>
<dbReference type="PANTHER" id="PTHR20863:SF28">
    <property type="entry name" value="ACYL CARRIER PROTEIN, MITOCHONDRIAL"/>
    <property type="match status" value="1"/>
</dbReference>
<evidence type="ECO:0000259" key="14">
    <source>
        <dbReference type="PROSITE" id="PS50075"/>
    </source>
</evidence>
<dbReference type="GO" id="GO:0000035">
    <property type="term" value="F:acyl binding"/>
    <property type="evidence" value="ECO:0007669"/>
    <property type="project" value="TreeGrafter"/>
</dbReference>
<dbReference type="EMBL" id="SWFS01000091">
    <property type="protein sequence ID" value="KAA8916666.1"/>
    <property type="molecule type" value="Genomic_DNA"/>
</dbReference>
<evidence type="ECO:0000256" key="3">
    <source>
        <dbReference type="ARBA" id="ARBA00022448"/>
    </source>
</evidence>
<keyword evidence="12 13" id="KW-0275">Fatty acid biosynthesis</keyword>
<dbReference type="VEuPathDB" id="FungiDB:TRICI_001192"/>
<evidence type="ECO:0000313" key="15">
    <source>
        <dbReference type="EMBL" id="KAA8916666.1"/>
    </source>
</evidence>
<dbReference type="Gene3D" id="1.10.1200.10">
    <property type="entry name" value="ACP-like"/>
    <property type="match status" value="1"/>
</dbReference>
<evidence type="ECO:0000256" key="5">
    <source>
        <dbReference type="ARBA" id="ARBA00022516"/>
    </source>
</evidence>
<keyword evidence="8" id="KW-0809">Transit peptide</keyword>
<comment type="similarity">
    <text evidence="2">Belongs to the acyl carrier protein (ACP) family.</text>
</comment>
<evidence type="ECO:0000256" key="7">
    <source>
        <dbReference type="ARBA" id="ARBA00022832"/>
    </source>
</evidence>
<dbReference type="AlphaFoldDB" id="A0A642VBD6"/>
<gene>
    <name evidence="15" type="ORF">TRICI_001192</name>
</gene>
<evidence type="ECO:0000256" key="4">
    <source>
        <dbReference type="ARBA" id="ARBA00022450"/>
    </source>
</evidence>
<evidence type="ECO:0000256" key="13">
    <source>
        <dbReference type="RuleBase" id="RU000722"/>
    </source>
</evidence>
<keyword evidence="3" id="KW-0813">Transport</keyword>
<dbReference type="GO" id="GO:0000036">
    <property type="term" value="F:acyl carrier activity"/>
    <property type="evidence" value="ECO:0007669"/>
    <property type="project" value="TreeGrafter"/>
</dbReference>
<accession>A0A642VBD6</accession>
<keyword evidence="10" id="KW-0443">Lipid metabolism</keyword>
<evidence type="ECO:0000256" key="1">
    <source>
        <dbReference type="ARBA" id="ARBA00004173"/>
    </source>
</evidence>
<reference evidence="15" key="1">
    <citation type="journal article" date="2019" name="G3 (Bethesda)">
        <title>Genome Assemblies of Two Rare Opportunistic Yeast Pathogens: Diutina rugosa (syn. Candida rugosa) and Trichomonascus ciferrii (syn. Candida ciferrii).</title>
        <authorList>
            <person name="Mixao V."/>
            <person name="Saus E."/>
            <person name="Hansen A.P."/>
            <person name="Lass-Florl C."/>
            <person name="Gabaldon T."/>
        </authorList>
    </citation>
    <scope>NUCLEOTIDE SEQUENCE</scope>
    <source>
        <strain evidence="15">CBS 4856</strain>
    </source>
</reference>
<evidence type="ECO:0000256" key="6">
    <source>
        <dbReference type="ARBA" id="ARBA00022553"/>
    </source>
</evidence>
<comment type="function">
    <text evidence="13">Carrier of the growing fatty acid chain in fatty acid biosynthesis.</text>
</comment>
<dbReference type="PROSITE" id="PS00012">
    <property type="entry name" value="PHOSPHOPANTETHEINE"/>
    <property type="match status" value="1"/>
</dbReference>
<proteinExistence type="inferred from homology"/>